<feature type="transmembrane region" description="Helical" evidence="1">
    <location>
        <begin position="6"/>
        <end position="32"/>
    </location>
</feature>
<feature type="transmembrane region" description="Helical" evidence="1">
    <location>
        <begin position="86"/>
        <end position="106"/>
    </location>
</feature>
<sequence>MELDQLNYLAILVAALVANVIGAVWFSPKAFFPVWWKLIGKTPEQQPGSSNMAYVFGMTFLGVLGYTFGLALVLEVITVAHGSLGVGIGALVGAMLGLLIGGGASLSHRMFAGQGFKVWLLEIGNDVVALAVVGAILAAWK</sequence>
<protein>
    <submittedName>
        <fullName evidence="2">Unannotated protein</fullName>
    </submittedName>
</protein>
<evidence type="ECO:0000313" key="2">
    <source>
        <dbReference type="EMBL" id="CAB4545946.1"/>
    </source>
</evidence>
<evidence type="ECO:0000256" key="1">
    <source>
        <dbReference type="SAM" id="Phobius"/>
    </source>
</evidence>
<dbReference type="EMBL" id="CAEZUW010000147">
    <property type="protein sequence ID" value="CAB4618532.1"/>
    <property type="molecule type" value="Genomic_DNA"/>
</dbReference>
<name>A0A6J6C3Z8_9ZZZZ</name>
<dbReference type="Pfam" id="PF08570">
    <property type="entry name" value="DUF1761"/>
    <property type="match status" value="1"/>
</dbReference>
<organism evidence="2">
    <name type="scientific">freshwater metagenome</name>
    <dbReference type="NCBI Taxonomy" id="449393"/>
    <lineage>
        <taxon>unclassified sequences</taxon>
        <taxon>metagenomes</taxon>
        <taxon>ecological metagenomes</taxon>
    </lineage>
</organism>
<feature type="transmembrane region" description="Helical" evidence="1">
    <location>
        <begin position="118"/>
        <end position="140"/>
    </location>
</feature>
<proteinExistence type="predicted"/>
<evidence type="ECO:0000313" key="3">
    <source>
        <dbReference type="EMBL" id="CAB4618532.1"/>
    </source>
</evidence>
<dbReference type="InterPro" id="IPR013879">
    <property type="entry name" value="DUF1761"/>
</dbReference>
<reference evidence="2" key="1">
    <citation type="submission" date="2020-05" db="EMBL/GenBank/DDBJ databases">
        <authorList>
            <person name="Chiriac C."/>
            <person name="Salcher M."/>
            <person name="Ghai R."/>
            <person name="Kavagutti S V."/>
        </authorList>
    </citation>
    <scope>NUCLEOTIDE SEQUENCE</scope>
</reference>
<gene>
    <name evidence="2" type="ORF">UFOPK1410_00966</name>
    <name evidence="3" type="ORF">UFOPK1855_00851</name>
</gene>
<feature type="transmembrane region" description="Helical" evidence="1">
    <location>
        <begin position="53"/>
        <end position="74"/>
    </location>
</feature>
<keyword evidence="1" id="KW-1133">Transmembrane helix</keyword>
<keyword evidence="1" id="KW-0812">Transmembrane</keyword>
<accession>A0A6J6C3Z8</accession>
<dbReference type="EMBL" id="CAEZSH010000146">
    <property type="protein sequence ID" value="CAB4545946.1"/>
    <property type="molecule type" value="Genomic_DNA"/>
</dbReference>
<keyword evidence="1" id="KW-0472">Membrane</keyword>
<dbReference type="AlphaFoldDB" id="A0A6J6C3Z8"/>